<gene>
    <name evidence="4" type="ORF">SAMN06296427_101298</name>
</gene>
<keyword evidence="2" id="KW-0732">Signal</keyword>
<dbReference type="STRING" id="1434700.SAMN06296427_101298"/>
<dbReference type="Proteomes" id="UP000192393">
    <property type="component" value="Unassembled WGS sequence"/>
</dbReference>
<dbReference type="InterPro" id="IPR006665">
    <property type="entry name" value="OmpA-like"/>
</dbReference>
<dbReference type="InterPro" id="IPR050330">
    <property type="entry name" value="Bact_OuterMem_StrucFunc"/>
</dbReference>
<evidence type="ECO:0000259" key="3">
    <source>
        <dbReference type="PROSITE" id="PS51123"/>
    </source>
</evidence>
<dbReference type="SUPFAM" id="SSF103088">
    <property type="entry name" value="OmpA-like"/>
    <property type="match status" value="1"/>
</dbReference>
<dbReference type="PROSITE" id="PS51123">
    <property type="entry name" value="OMPA_2"/>
    <property type="match status" value="1"/>
</dbReference>
<feature type="domain" description="OmpA-like" evidence="3">
    <location>
        <begin position="16"/>
        <end position="133"/>
    </location>
</feature>
<feature type="chain" id="PRO_5012099656" evidence="2">
    <location>
        <begin position="22"/>
        <end position="438"/>
    </location>
</feature>
<evidence type="ECO:0000256" key="1">
    <source>
        <dbReference type="PROSITE-ProRule" id="PRU00473"/>
    </source>
</evidence>
<dbReference type="CDD" id="cd07185">
    <property type="entry name" value="OmpA_C-like"/>
    <property type="match status" value="1"/>
</dbReference>
<keyword evidence="1" id="KW-0472">Membrane</keyword>
<reference evidence="5" key="1">
    <citation type="submission" date="2017-04" db="EMBL/GenBank/DDBJ databases">
        <authorList>
            <person name="Varghese N."/>
            <person name="Submissions S."/>
        </authorList>
    </citation>
    <scope>NUCLEOTIDE SEQUENCE [LARGE SCALE GENOMIC DNA]</scope>
    <source>
        <strain evidence="5">CGMCC 1.12708</strain>
    </source>
</reference>
<dbReference type="OrthoDB" id="1488726at2"/>
<organism evidence="4 5">
    <name type="scientific">Moheibacter sediminis</name>
    <dbReference type="NCBI Taxonomy" id="1434700"/>
    <lineage>
        <taxon>Bacteria</taxon>
        <taxon>Pseudomonadati</taxon>
        <taxon>Bacteroidota</taxon>
        <taxon>Flavobacteriia</taxon>
        <taxon>Flavobacteriales</taxon>
        <taxon>Weeksellaceae</taxon>
        <taxon>Moheibacter</taxon>
    </lineage>
</organism>
<name>A0A1W1YEK6_9FLAO</name>
<dbReference type="PANTHER" id="PTHR30329:SF21">
    <property type="entry name" value="LIPOPROTEIN YIAD-RELATED"/>
    <property type="match status" value="1"/>
</dbReference>
<proteinExistence type="predicted"/>
<evidence type="ECO:0000256" key="2">
    <source>
        <dbReference type="SAM" id="SignalP"/>
    </source>
</evidence>
<keyword evidence="5" id="KW-1185">Reference proteome</keyword>
<dbReference type="GO" id="GO:0016020">
    <property type="term" value="C:membrane"/>
    <property type="evidence" value="ECO:0007669"/>
    <property type="project" value="UniProtKB-UniRule"/>
</dbReference>
<dbReference type="Gene3D" id="3.30.1330.60">
    <property type="entry name" value="OmpA-like domain"/>
    <property type="match status" value="1"/>
</dbReference>
<dbReference type="PANTHER" id="PTHR30329">
    <property type="entry name" value="STATOR ELEMENT OF FLAGELLAR MOTOR COMPLEX"/>
    <property type="match status" value="1"/>
</dbReference>
<accession>A0A1W1YEK6</accession>
<feature type="signal peptide" evidence="2">
    <location>
        <begin position="1"/>
        <end position="21"/>
    </location>
</feature>
<dbReference type="InterPro" id="IPR036737">
    <property type="entry name" value="OmpA-like_sf"/>
</dbReference>
<dbReference type="Pfam" id="PF00691">
    <property type="entry name" value="OmpA"/>
    <property type="match status" value="1"/>
</dbReference>
<dbReference type="EMBL" id="FWXS01000001">
    <property type="protein sequence ID" value="SMC34564.1"/>
    <property type="molecule type" value="Genomic_DNA"/>
</dbReference>
<protein>
    <submittedName>
        <fullName evidence="4">OmpA family protein</fullName>
    </submittedName>
</protein>
<evidence type="ECO:0000313" key="4">
    <source>
        <dbReference type="EMBL" id="SMC34564.1"/>
    </source>
</evidence>
<dbReference type="RefSeq" id="WP_084015554.1">
    <property type="nucleotide sequence ID" value="NZ_FWXS01000001.1"/>
</dbReference>
<evidence type="ECO:0000313" key="5">
    <source>
        <dbReference type="Proteomes" id="UP000192393"/>
    </source>
</evidence>
<dbReference type="AlphaFoldDB" id="A0A1W1YEK6"/>
<sequence>MKKTKFLFTAILLTLFSQIFAQIQEVIYFDKNSFLMNESEKINLEKFANAIKSDENKKLEIKGFSDSDGDTKMNLQLSKKRVQAVHDFLLVHGIKKDQIKLSYFGEENPVGDNQIEEGKQKNRRVEVDILNPKSDKLAIYSRFKKKPQIFTAVAKENVEIKGNEGTVIKIPKYSLINSKNKTVIGEVKIFLEEYYTNSDIIKANLHTLSDRNILETGGMIHIVIKYKNEELKLKKDKEIEIEFATDDMERMEIFVGETKGEKFNWKLEKSKIPELSRRNNSIEMEGDIISFDTIKRIQPQQNNIVNKYLTSNNLFWINCDRFLNAKKEDLTDLKVRTNISAEVKLVFKKINSIMPPVNFQSELYEFINLPKQSKTTIIAFTEIDGEPYYASKEITIGEMQTENLNLVKITWEGLEKEFKILDNPNRKNYNEQNNIIIE</sequence>